<organism evidence="2 3">
    <name type="scientific">Holothuria leucospilota</name>
    <name type="common">Black long sea cucumber</name>
    <name type="synonym">Mertensiothuria leucospilota</name>
    <dbReference type="NCBI Taxonomy" id="206669"/>
    <lineage>
        <taxon>Eukaryota</taxon>
        <taxon>Metazoa</taxon>
        <taxon>Echinodermata</taxon>
        <taxon>Eleutherozoa</taxon>
        <taxon>Echinozoa</taxon>
        <taxon>Holothuroidea</taxon>
        <taxon>Aspidochirotacea</taxon>
        <taxon>Aspidochirotida</taxon>
        <taxon>Holothuriidae</taxon>
        <taxon>Holothuria</taxon>
    </lineage>
</organism>
<name>A0A9Q1HA76_HOLLE</name>
<dbReference type="EMBL" id="JAIZAY010000008">
    <property type="protein sequence ID" value="KAJ8038173.1"/>
    <property type="molecule type" value="Genomic_DNA"/>
</dbReference>
<proteinExistence type="predicted"/>
<evidence type="ECO:0000256" key="1">
    <source>
        <dbReference type="SAM" id="MobiDB-lite"/>
    </source>
</evidence>
<evidence type="ECO:0000313" key="2">
    <source>
        <dbReference type="EMBL" id="KAJ8038173.1"/>
    </source>
</evidence>
<reference evidence="2" key="1">
    <citation type="submission" date="2021-10" db="EMBL/GenBank/DDBJ databases">
        <title>Tropical sea cucumber genome reveals ecological adaptation and Cuvierian tubules defense mechanism.</title>
        <authorList>
            <person name="Chen T."/>
        </authorList>
    </citation>
    <scope>NUCLEOTIDE SEQUENCE</scope>
    <source>
        <strain evidence="2">Nanhai2018</strain>
        <tissue evidence="2">Muscle</tissue>
    </source>
</reference>
<evidence type="ECO:0000313" key="3">
    <source>
        <dbReference type="Proteomes" id="UP001152320"/>
    </source>
</evidence>
<keyword evidence="3" id="KW-1185">Reference proteome</keyword>
<feature type="compositionally biased region" description="Basic and acidic residues" evidence="1">
    <location>
        <begin position="61"/>
        <end position="89"/>
    </location>
</feature>
<dbReference type="Proteomes" id="UP001152320">
    <property type="component" value="Chromosome 8"/>
</dbReference>
<protein>
    <submittedName>
        <fullName evidence="2">Uncharacterized protein</fullName>
    </submittedName>
</protein>
<gene>
    <name evidence="2" type="ORF">HOLleu_19175</name>
</gene>
<comment type="caution">
    <text evidence="2">The sequence shown here is derived from an EMBL/GenBank/DDBJ whole genome shotgun (WGS) entry which is preliminary data.</text>
</comment>
<dbReference type="AlphaFoldDB" id="A0A9Q1HA76"/>
<dbReference type="OrthoDB" id="10070636at2759"/>
<accession>A0A9Q1HA76</accession>
<feature type="region of interest" description="Disordered" evidence="1">
    <location>
        <begin position="57"/>
        <end position="125"/>
    </location>
</feature>
<sequence length="240" mass="26847">MTVTEHLGGIKISDILAKDISVTNYRISKNEETLSKAEFSEGEKTHGGSDLILKGCQAPVKVKEPGESTDKRTESDKDIIDPERSKVTPDDETSNYDVSGVWHDDVDNSEYSGPSEGLSNEKESSVCSSLNEEERNIEKEHPQSDYVITEKILQKLQPPVPHVIWPENKFMTQHTAFVYGSPSRLAPVIVPVHSVDCPVSKMFLPSNRGTVCPPNSPTSFLNKEYGFYPVERHFPPSRDW</sequence>